<evidence type="ECO:0000256" key="6">
    <source>
        <dbReference type="ARBA" id="ARBA00023065"/>
    </source>
</evidence>
<dbReference type="STRING" id="580340.Tlie_0456"/>
<evidence type="ECO:0000256" key="8">
    <source>
        <dbReference type="SAM" id="Phobius"/>
    </source>
</evidence>
<dbReference type="AlphaFoldDB" id="G7V7M9"/>
<dbReference type="GO" id="GO:1902600">
    <property type="term" value="P:proton transmembrane transport"/>
    <property type="evidence" value="ECO:0007669"/>
    <property type="project" value="InterPro"/>
</dbReference>
<dbReference type="InterPro" id="IPR006037">
    <property type="entry name" value="RCK_C"/>
</dbReference>
<feature type="transmembrane region" description="Helical" evidence="8">
    <location>
        <begin position="221"/>
        <end position="246"/>
    </location>
</feature>
<dbReference type="GO" id="GO:0006813">
    <property type="term" value="P:potassium ion transport"/>
    <property type="evidence" value="ECO:0007669"/>
    <property type="project" value="InterPro"/>
</dbReference>
<dbReference type="InterPro" id="IPR036291">
    <property type="entry name" value="NAD(P)-bd_dom_sf"/>
</dbReference>
<accession>G7V7M9</accession>
<feature type="transmembrane region" description="Helical" evidence="8">
    <location>
        <begin position="99"/>
        <end position="118"/>
    </location>
</feature>
<feature type="transmembrane region" description="Helical" evidence="8">
    <location>
        <begin position="377"/>
        <end position="394"/>
    </location>
</feature>
<gene>
    <name evidence="10" type="ordered locus">Tlie_0456</name>
</gene>
<dbReference type="Gene3D" id="3.30.70.1450">
    <property type="entry name" value="Regulator of K+ conductance, C-terminal domain"/>
    <property type="match status" value="1"/>
</dbReference>
<comment type="subcellular location">
    <subcellularLocation>
        <location evidence="1">Membrane</location>
        <topology evidence="1">Multi-pass membrane protein</topology>
    </subcellularLocation>
</comment>
<dbReference type="PANTHER" id="PTHR43562:SF1">
    <property type="entry name" value="NA(+)_H(+) ANTIPORTER YJBQ-RELATED"/>
    <property type="match status" value="1"/>
</dbReference>
<dbReference type="Proteomes" id="UP000005868">
    <property type="component" value="Chromosome"/>
</dbReference>
<dbReference type="PANTHER" id="PTHR43562">
    <property type="entry name" value="NAPA-TYPE SODIUM/HYDROGEN ANTIPORTER"/>
    <property type="match status" value="1"/>
</dbReference>
<feature type="transmembrane region" description="Helical" evidence="8">
    <location>
        <begin position="284"/>
        <end position="308"/>
    </location>
</feature>
<dbReference type="Gene3D" id="1.20.1530.20">
    <property type="match status" value="1"/>
</dbReference>
<dbReference type="Gene3D" id="3.40.50.720">
    <property type="entry name" value="NAD(P)-binding Rossmann-like Domain"/>
    <property type="match status" value="1"/>
</dbReference>
<keyword evidence="6" id="KW-0406">Ion transport</keyword>
<reference evidence="11" key="1">
    <citation type="submission" date="2011-10" db="EMBL/GenBank/DDBJ databases">
        <title>The complete genome of chromosome of Thermovirga lienii DSM 17291.</title>
        <authorList>
            <consortium name="US DOE Joint Genome Institute (JGI-PGF)"/>
            <person name="Lucas S."/>
            <person name="Copeland A."/>
            <person name="Lapidus A."/>
            <person name="Glavina del Rio T."/>
            <person name="Dalin E."/>
            <person name="Tice H."/>
            <person name="Bruce D."/>
            <person name="Goodwin L."/>
            <person name="Pitluck S."/>
            <person name="Peters L."/>
            <person name="Mikhailova N."/>
            <person name="Saunders E."/>
            <person name="Kyrpides N."/>
            <person name="Mavromatis K."/>
            <person name="Ivanova N."/>
            <person name="Last F.I."/>
            <person name="Brettin T."/>
            <person name="Detter J.C."/>
            <person name="Han C."/>
            <person name="Larimer F."/>
            <person name="Land M."/>
            <person name="Hauser L."/>
            <person name="Markowitz V."/>
            <person name="Cheng J.-F."/>
            <person name="Hugenholtz P."/>
            <person name="Woyke T."/>
            <person name="Wu D."/>
            <person name="Spring S."/>
            <person name="Schroeder M."/>
            <person name="Brambilla E.-M."/>
            <person name="Klenk H.-P."/>
            <person name="Eisen J.A."/>
        </authorList>
    </citation>
    <scope>NUCLEOTIDE SEQUENCE [LARGE SCALE GENOMIC DNA]</scope>
    <source>
        <strain evidence="11">ATCC BAA-1197 / DSM 17291 / Cas60314</strain>
    </source>
</reference>
<protein>
    <submittedName>
        <fullName evidence="10">Transporter, CPA2 family (TC 2.A.37)</fullName>
    </submittedName>
</protein>
<dbReference type="HOGENOM" id="CLU_030184_0_0_0"/>
<feature type="transmembrane region" description="Helical" evidence="8">
    <location>
        <begin position="60"/>
        <end position="79"/>
    </location>
</feature>
<keyword evidence="2" id="KW-0813">Transport</keyword>
<dbReference type="eggNOG" id="COG0475">
    <property type="taxonomic scope" value="Bacteria"/>
</dbReference>
<feature type="transmembrane region" description="Helical" evidence="8">
    <location>
        <begin position="6"/>
        <end position="24"/>
    </location>
</feature>
<evidence type="ECO:0000256" key="1">
    <source>
        <dbReference type="ARBA" id="ARBA00004141"/>
    </source>
</evidence>
<dbReference type="SUPFAM" id="SSF116726">
    <property type="entry name" value="TrkA C-terminal domain-like"/>
    <property type="match status" value="1"/>
</dbReference>
<feature type="transmembrane region" description="Helical" evidence="8">
    <location>
        <begin position="31"/>
        <end position="54"/>
    </location>
</feature>
<keyword evidence="3" id="KW-0050">Antiport</keyword>
<dbReference type="OrthoDB" id="9775180at2"/>
<name>G7V7M9_THELD</name>
<keyword evidence="4 8" id="KW-0812">Transmembrane</keyword>
<dbReference type="InterPro" id="IPR038770">
    <property type="entry name" value="Na+/solute_symporter_sf"/>
</dbReference>
<evidence type="ECO:0000313" key="10">
    <source>
        <dbReference type="EMBL" id="AER66191.1"/>
    </source>
</evidence>
<feature type="transmembrane region" description="Helical" evidence="8">
    <location>
        <begin position="189"/>
        <end position="209"/>
    </location>
</feature>
<evidence type="ECO:0000256" key="2">
    <source>
        <dbReference type="ARBA" id="ARBA00022448"/>
    </source>
</evidence>
<dbReference type="eggNOG" id="COG0569">
    <property type="taxonomic scope" value="Bacteria"/>
</dbReference>
<organism evidence="10 11">
    <name type="scientific">Thermovirga lienii (strain ATCC BAA-1197 / DSM 17291 / Cas60314)</name>
    <dbReference type="NCBI Taxonomy" id="580340"/>
    <lineage>
        <taxon>Bacteria</taxon>
        <taxon>Thermotogati</taxon>
        <taxon>Synergistota</taxon>
        <taxon>Synergistia</taxon>
        <taxon>Synergistales</taxon>
        <taxon>Thermovirgaceae</taxon>
        <taxon>Thermovirga</taxon>
    </lineage>
</organism>
<feature type="transmembrane region" description="Helical" evidence="8">
    <location>
        <begin position="161"/>
        <end position="183"/>
    </location>
</feature>
<feature type="transmembrane region" description="Helical" evidence="8">
    <location>
        <begin position="314"/>
        <end position="339"/>
    </location>
</feature>
<dbReference type="GO" id="GO:0015297">
    <property type="term" value="F:antiporter activity"/>
    <property type="evidence" value="ECO:0007669"/>
    <property type="project" value="UniProtKB-KW"/>
</dbReference>
<evidence type="ECO:0000256" key="7">
    <source>
        <dbReference type="ARBA" id="ARBA00023136"/>
    </source>
</evidence>
<feature type="transmembrane region" description="Helical" evidence="8">
    <location>
        <begin position="252"/>
        <end position="272"/>
    </location>
</feature>
<dbReference type="SUPFAM" id="SSF51735">
    <property type="entry name" value="NAD(P)-binding Rossmann-fold domains"/>
    <property type="match status" value="1"/>
</dbReference>
<evidence type="ECO:0000256" key="3">
    <source>
        <dbReference type="ARBA" id="ARBA00022449"/>
    </source>
</evidence>
<dbReference type="Pfam" id="PF02080">
    <property type="entry name" value="TrkA_C"/>
    <property type="match status" value="1"/>
</dbReference>
<dbReference type="InterPro" id="IPR006153">
    <property type="entry name" value="Cation/H_exchanger_TM"/>
</dbReference>
<keyword evidence="7 8" id="KW-0472">Membrane</keyword>
<feature type="domain" description="RCK C-terminal" evidence="9">
    <location>
        <begin position="543"/>
        <end position="625"/>
    </location>
</feature>
<proteinExistence type="predicted"/>
<evidence type="ECO:0000256" key="5">
    <source>
        <dbReference type="ARBA" id="ARBA00022989"/>
    </source>
</evidence>
<dbReference type="GO" id="GO:0016020">
    <property type="term" value="C:membrane"/>
    <property type="evidence" value="ECO:0007669"/>
    <property type="project" value="UniProtKB-SubCell"/>
</dbReference>
<feature type="transmembrane region" description="Helical" evidence="8">
    <location>
        <begin position="351"/>
        <end position="371"/>
    </location>
</feature>
<dbReference type="GO" id="GO:0008324">
    <property type="term" value="F:monoatomic cation transmembrane transporter activity"/>
    <property type="evidence" value="ECO:0007669"/>
    <property type="project" value="InterPro"/>
</dbReference>
<feature type="transmembrane region" description="Helical" evidence="8">
    <location>
        <begin position="130"/>
        <end position="149"/>
    </location>
</feature>
<dbReference type="InterPro" id="IPR036721">
    <property type="entry name" value="RCK_C_sf"/>
</dbReference>
<dbReference type="PROSITE" id="PS51202">
    <property type="entry name" value="RCK_C"/>
    <property type="match status" value="1"/>
</dbReference>
<keyword evidence="11" id="KW-1185">Reference proteome</keyword>
<reference evidence="10 11" key="2">
    <citation type="journal article" date="2012" name="Stand. Genomic Sci.">
        <title>Genome sequence of the moderately thermophilic, amino-acid-degrading and sulfur-reducing bacterium Thermovirga lienii type strain (Cas60314(T)).</title>
        <authorList>
            <person name="Goker M."/>
            <person name="Saunders E."/>
            <person name="Lapidus A."/>
            <person name="Nolan M."/>
            <person name="Lucas S."/>
            <person name="Hammon N."/>
            <person name="Deshpande S."/>
            <person name="Cheng J.F."/>
            <person name="Han C."/>
            <person name="Tapia R."/>
            <person name="Goodwin L.A."/>
            <person name="Pitluck S."/>
            <person name="Liolios K."/>
            <person name="Mavromatis K."/>
            <person name="Pagani I."/>
            <person name="Ivanova N."/>
            <person name="Mikhailova N."/>
            <person name="Pati A."/>
            <person name="Chen A."/>
            <person name="Palaniappan K."/>
            <person name="Land M."/>
            <person name="Chang Y.J."/>
            <person name="Jeffries C.D."/>
            <person name="Brambilla E.M."/>
            <person name="Rohde M."/>
            <person name="Spring S."/>
            <person name="Detter J.C."/>
            <person name="Woyke T."/>
            <person name="Bristow J."/>
            <person name="Eisen J.A."/>
            <person name="Markowitz V."/>
            <person name="Hugenholtz P."/>
            <person name="Kyrpides N.C."/>
            <person name="Klenk H.P."/>
        </authorList>
    </citation>
    <scope>NUCLEOTIDE SEQUENCE [LARGE SCALE GENOMIC DNA]</scope>
    <source>
        <strain evidence="11">ATCC BAA-1197 / DSM 17291 / Cas60314</strain>
    </source>
</reference>
<evidence type="ECO:0000259" key="9">
    <source>
        <dbReference type="PROSITE" id="PS51202"/>
    </source>
</evidence>
<keyword evidence="5 8" id="KW-1133">Transmembrane helix</keyword>
<sequence>MEHAGPSFASFLLVVSLAFFAPIISHSVKKMAVPLVVIEIIGGIVFGKSGLNLIKPDVHLQFLAAFGFAFLMFLSGLEIDVEGLLPSRKLKEPLYKSPLIIGLMRLVIVSISAFALGFWLHRLELTEDPILIAFLLINTSIGIVMPTLKEAGESGKNEGKYILVSTLVADIASILGLSTYVAISKGGAVKPTIFAFIIIFSGIIAYKAIEYYKGKALWIDAAFQAMAHGTAQLPLRAIFALLLLFIVESELLGTEVMLGAFTAGLTTSILLGAGGESLKEKLDVIGFGLLIPIFFIMIGANLDVIALLKSSSALPLVGALLLGIMAINVIGAVPLMTLFGLKKGLSMGMLLMARLSLTIAGAAIGVQAGLISQATEVALILFSIICCILGPVFYHHHTNQQQAATLPTRKMWLIVGNSKDCINIGHELLKTDIQAKVITQNSKFLEVAHSPALHIEVIHDLSPEALVEHGLSEAEGVILVVGNTRRLVELGRVLKHHYMVDNIYALTNDEMTSLLLKEIGIKSFTPKEASWLLLREMVQAPFMTSALLEQTEEKVFELDVEPGPLSGKTLMELAKIMPKDVRVLLVTRNGEVIMPKGTTLIKEGDTLTLIGKEESLKTLEDLCVGGVCKIK</sequence>
<dbReference type="Pfam" id="PF00999">
    <property type="entry name" value="Na_H_Exchanger"/>
    <property type="match status" value="1"/>
</dbReference>
<dbReference type="EMBL" id="CP003096">
    <property type="protein sequence ID" value="AER66191.1"/>
    <property type="molecule type" value="Genomic_DNA"/>
</dbReference>
<evidence type="ECO:0000313" key="11">
    <source>
        <dbReference type="Proteomes" id="UP000005868"/>
    </source>
</evidence>
<evidence type="ECO:0000256" key="4">
    <source>
        <dbReference type="ARBA" id="ARBA00022692"/>
    </source>
</evidence>
<dbReference type="KEGG" id="tli:Tlie_0456"/>